<comment type="caution">
    <text evidence="2">The sequence shown here is derived from an EMBL/GenBank/DDBJ whole genome shotgun (WGS) entry which is preliminary data.</text>
</comment>
<name>A0A835MF85_9ROSI</name>
<feature type="compositionally biased region" description="Polar residues" evidence="1">
    <location>
        <begin position="134"/>
        <end position="145"/>
    </location>
</feature>
<sequence>MEEPITVEVLYEWKSARCYTCKVFGHSCKLPETKENGKKKGKKKETGEAQLSKAGCLGPIVIRGHPPASQKACHEVGTREGGKEADAEGDNKGEGEEIDAEGDNEDTQNKNPKELPYSRLKAKRVETGKLPQCEESSMDSMSGTGDNKRDNNEATGSSSSETQLTTNNMSFVLPKILPHNWEAVTNIEDHPNGCIVIGWNASKLQLRYRERTYLWNYIQEASEDNKHIPWAIMGDFNVVLRPCDRSGGTRDWQ</sequence>
<dbReference type="EMBL" id="JADGMS010000019">
    <property type="protein sequence ID" value="KAF9661339.1"/>
    <property type="molecule type" value="Genomic_DNA"/>
</dbReference>
<dbReference type="OrthoDB" id="10579480at2759"/>
<keyword evidence="3" id="KW-1185">Reference proteome</keyword>
<dbReference type="AlphaFoldDB" id="A0A835MF85"/>
<evidence type="ECO:0000256" key="1">
    <source>
        <dbReference type="SAM" id="MobiDB-lite"/>
    </source>
</evidence>
<feature type="region of interest" description="Disordered" evidence="1">
    <location>
        <begin position="29"/>
        <end position="166"/>
    </location>
</feature>
<organism evidence="2 3">
    <name type="scientific">Salix dunnii</name>
    <dbReference type="NCBI Taxonomy" id="1413687"/>
    <lineage>
        <taxon>Eukaryota</taxon>
        <taxon>Viridiplantae</taxon>
        <taxon>Streptophyta</taxon>
        <taxon>Embryophyta</taxon>
        <taxon>Tracheophyta</taxon>
        <taxon>Spermatophyta</taxon>
        <taxon>Magnoliopsida</taxon>
        <taxon>eudicotyledons</taxon>
        <taxon>Gunneridae</taxon>
        <taxon>Pentapetalae</taxon>
        <taxon>rosids</taxon>
        <taxon>fabids</taxon>
        <taxon>Malpighiales</taxon>
        <taxon>Salicaceae</taxon>
        <taxon>Saliceae</taxon>
        <taxon>Salix</taxon>
    </lineage>
</organism>
<gene>
    <name evidence="2" type="ORF">SADUNF_Sadunf19G0057800</name>
</gene>
<evidence type="ECO:0000313" key="2">
    <source>
        <dbReference type="EMBL" id="KAF9661339.1"/>
    </source>
</evidence>
<feature type="compositionally biased region" description="Acidic residues" evidence="1">
    <location>
        <begin position="96"/>
        <end position="106"/>
    </location>
</feature>
<feature type="compositionally biased region" description="Basic and acidic residues" evidence="1">
    <location>
        <begin position="72"/>
        <end position="95"/>
    </location>
</feature>
<proteinExistence type="predicted"/>
<feature type="compositionally biased region" description="Polar residues" evidence="1">
    <location>
        <begin position="153"/>
        <end position="166"/>
    </location>
</feature>
<protein>
    <submittedName>
        <fullName evidence="2">Uncharacterized protein</fullName>
    </submittedName>
</protein>
<evidence type="ECO:0000313" key="3">
    <source>
        <dbReference type="Proteomes" id="UP000657918"/>
    </source>
</evidence>
<reference evidence="2 3" key="1">
    <citation type="submission" date="2020-10" db="EMBL/GenBank/DDBJ databases">
        <title>Plant Genome Project.</title>
        <authorList>
            <person name="Zhang R.-G."/>
        </authorList>
    </citation>
    <scope>NUCLEOTIDE SEQUENCE [LARGE SCALE GENOMIC DNA]</scope>
    <source>
        <strain evidence="2">FAFU-HL-1</strain>
        <tissue evidence="2">Leaf</tissue>
    </source>
</reference>
<dbReference type="Proteomes" id="UP000657918">
    <property type="component" value="Unassembled WGS sequence"/>
</dbReference>
<accession>A0A835MF85</accession>
<dbReference type="SUPFAM" id="SSF56219">
    <property type="entry name" value="DNase I-like"/>
    <property type="match status" value="1"/>
</dbReference>
<dbReference type="InterPro" id="IPR036691">
    <property type="entry name" value="Endo/exonu/phosph_ase_sf"/>
</dbReference>
<feature type="compositionally biased region" description="Basic and acidic residues" evidence="1">
    <location>
        <begin position="29"/>
        <end position="38"/>
    </location>
</feature>